<proteinExistence type="predicted"/>
<reference evidence="2 3" key="1">
    <citation type="submission" date="2016-01" db="EMBL/GenBank/DDBJ databases">
        <authorList>
            <person name="Manzoor S."/>
        </authorList>
    </citation>
    <scope>NUCLEOTIDE SEQUENCE [LARGE SCALE GENOMIC DNA]</scope>
    <source>
        <strain evidence="2">Methanoculleus sp MAB1</strain>
    </source>
</reference>
<feature type="region of interest" description="Disordered" evidence="1">
    <location>
        <begin position="1"/>
        <end position="55"/>
    </location>
</feature>
<gene>
    <name evidence="2" type="ORF">MMAB1_1203</name>
</gene>
<feature type="compositionally biased region" description="Pro residues" evidence="1">
    <location>
        <begin position="41"/>
        <end position="51"/>
    </location>
</feature>
<feature type="compositionally biased region" description="Basic and acidic residues" evidence="1">
    <location>
        <begin position="10"/>
        <end position="36"/>
    </location>
</feature>
<evidence type="ECO:0000313" key="3">
    <source>
        <dbReference type="Proteomes" id="UP000069850"/>
    </source>
</evidence>
<dbReference type="KEGG" id="mema:MMAB1_1203"/>
<evidence type="ECO:0000256" key="1">
    <source>
        <dbReference type="SAM" id="MobiDB-lite"/>
    </source>
</evidence>
<name>A0A0X3BJT1_9EURY</name>
<accession>A0A0X3BJT1</accession>
<sequence length="79" mass="9117">MQIVEVPDSEMSRREGQANRITAHGEQHPREIHDILTDTPPQKPRPPPPLPRQQSTAQEIYYTIFIEVAACLLFIEQQQ</sequence>
<dbReference type="EMBL" id="LT158599">
    <property type="protein sequence ID" value="CVK32416.1"/>
    <property type="molecule type" value="Genomic_DNA"/>
</dbReference>
<dbReference type="Proteomes" id="UP000069850">
    <property type="component" value="Chromosome 1"/>
</dbReference>
<organism evidence="2 3">
    <name type="scientific">Methanoculleus bourgensis</name>
    <dbReference type="NCBI Taxonomy" id="83986"/>
    <lineage>
        <taxon>Archaea</taxon>
        <taxon>Methanobacteriati</taxon>
        <taxon>Methanobacteriota</taxon>
        <taxon>Stenosarchaea group</taxon>
        <taxon>Methanomicrobia</taxon>
        <taxon>Methanomicrobiales</taxon>
        <taxon>Methanomicrobiaceae</taxon>
        <taxon>Methanoculleus</taxon>
    </lineage>
</organism>
<evidence type="ECO:0000313" key="2">
    <source>
        <dbReference type="EMBL" id="CVK32416.1"/>
    </source>
</evidence>
<protein>
    <submittedName>
        <fullName evidence="2">Uncharacterized protein</fullName>
    </submittedName>
</protein>
<dbReference type="AlphaFoldDB" id="A0A0X3BJT1"/>